<gene>
    <name evidence="2" type="ORF">RHRU231_200044</name>
</gene>
<name>A0A098BH81_9NOCA</name>
<dbReference type="PANTHER" id="PTHR35525:SF3">
    <property type="entry name" value="BLL6575 PROTEIN"/>
    <property type="match status" value="1"/>
</dbReference>
<dbReference type="Pfam" id="PF11706">
    <property type="entry name" value="zf-CGNR"/>
    <property type="match status" value="1"/>
</dbReference>
<proteinExistence type="predicted"/>
<evidence type="ECO:0000313" key="3">
    <source>
        <dbReference type="Proteomes" id="UP000042997"/>
    </source>
</evidence>
<dbReference type="RefSeq" id="WP_245339733.1">
    <property type="nucleotide sequence ID" value="NZ_JABFDS010000005.1"/>
</dbReference>
<dbReference type="InterPro" id="IPR023286">
    <property type="entry name" value="ABATE_dom_sf"/>
</dbReference>
<accession>A0A098BH81</accession>
<dbReference type="eggNOG" id="COG5516">
    <property type="taxonomic scope" value="Bacteria"/>
</dbReference>
<dbReference type="InterPro" id="IPR010852">
    <property type="entry name" value="ABATE"/>
</dbReference>
<reference evidence="2 3" key="1">
    <citation type="journal article" date="2014" name="Genome Announc.">
        <title>Draft Genome Sequence of Propane- and Butane-Oxidizing Actinobacterium Rhodococcus ruber IEGM 231.</title>
        <authorList>
            <person name="Ivshina I.B."/>
            <person name="Kuyukina M.S."/>
            <person name="Krivoruchko A.V."/>
            <person name="Barbe V."/>
            <person name="Fischer C."/>
        </authorList>
    </citation>
    <scope>NUCLEOTIDE SEQUENCE [LARGE SCALE GENOMIC DNA]</scope>
</reference>
<dbReference type="Proteomes" id="UP000042997">
    <property type="component" value="Unassembled WGS sequence"/>
</dbReference>
<dbReference type="SUPFAM" id="SSF160904">
    <property type="entry name" value="Jann2411-like"/>
    <property type="match status" value="1"/>
</dbReference>
<dbReference type="Pfam" id="PF07336">
    <property type="entry name" value="ABATE"/>
    <property type="match status" value="1"/>
</dbReference>
<sequence>MPPAWCNDIVHLNPYGEYAVRLAAELVNDPPATVDALVRRCLEAGLVIDFPVGAGDLRDVEAMLERWCGIVDATGDAERAALVNEMLAAASAYPRMTNHAGDGWHLHYRDDQHSLAGVLEALISVGTALHLVGRGMHRLGRCALDECDDVYADTSRNGRQRYCSPRCANRDAVRRHRAVRAG</sequence>
<feature type="domain" description="Zinc finger CGNR" evidence="1">
    <location>
        <begin position="138"/>
        <end position="178"/>
    </location>
</feature>
<organism evidence="2 3">
    <name type="scientific">Rhodococcus ruber</name>
    <dbReference type="NCBI Taxonomy" id="1830"/>
    <lineage>
        <taxon>Bacteria</taxon>
        <taxon>Bacillati</taxon>
        <taxon>Actinomycetota</taxon>
        <taxon>Actinomycetes</taxon>
        <taxon>Mycobacteriales</taxon>
        <taxon>Nocardiaceae</taxon>
        <taxon>Rhodococcus</taxon>
    </lineage>
</organism>
<dbReference type="EMBL" id="CCSD01000029">
    <property type="protein sequence ID" value="CDZ87061.1"/>
    <property type="molecule type" value="Genomic_DNA"/>
</dbReference>
<dbReference type="PANTHER" id="PTHR35525">
    <property type="entry name" value="BLL6575 PROTEIN"/>
    <property type="match status" value="1"/>
</dbReference>
<dbReference type="Gene3D" id="1.10.3300.10">
    <property type="entry name" value="Jann2411-like domain"/>
    <property type="match status" value="1"/>
</dbReference>
<protein>
    <recommendedName>
        <fullName evidence="1">Zinc finger CGNR domain-containing protein</fullName>
    </recommendedName>
</protein>
<dbReference type="AlphaFoldDB" id="A0A098BH81"/>
<evidence type="ECO:0000313" key="2">
    <source>
        <dbReference type="EMBL" id="CDZ87061.1"/>
    </source>
</evidence>
<dbReference type="InterPro" id="IPR021005">
    <property type="entry name" value="Znf_CGNR"/>
</dbReference>
<evidence type="ECO:0000259" key="1">
    <source>
        <dbReference type="Pfam" id="PF11706"/>
    </source>
</evidence>